<dbReference type="HOGENOM" id="CLU_504830_0_0_1"/>
<sequence>MDSQTDHQKMISMKEMIAQKARKNQRDKIIEKSRNSNPFTDQKKFIQQNSTQKTQIQASDFNGVQISDEVLAKIQQFEQEIPLEQEEIDHFQKLTLNSFKFRLSKLQQNNINSEESVKLLENIPDFFKENKKNSDVLIKKFKEDGALEILLNFIKNLESLNPITYQIARIIEIISIFAQVEEFINCIWIDNEIINLFLNLCTENQDQQVLEQLFQLLGFLCSDSGIERRDYLRNTPLISYLCKQIDRYQMKQTCFASLLVRNGIWLLVSLCSDLPAEGNFDYCKDALPIFVHFLKCNNGTVGQECTWVLDTLIQYYISPQNPNQQQNLDYFIQLELPINLTETFKFDCLTTTQSALKILKQVFENCKSVQQKLQVANEKVVSRVLGLLKVQQRILVYKVIFEFVQALICDPLLIQILLKCQIFTYLFNAIKNPDLKYNTIGIKCLSNIVIQAQDNQISELVEQGLFTHLKIFFDQNQEEMISSIMGLEIVEIILEAGDCIFQSQKAKENIFKIKMESSGLLQNLDSFQLSTKEAISQKAIQIIERFCLQKVEGIEEEIN</sequence>
<comment type="similarity">
    <text evidence="1">Belongs to the importin alpha family.</text>
</comment>
<dbReference type="InterPro" id="IPR011989">
    <property type="entry name" value="ARM-like"/>
</dbReference>
<organism evidence="5 6">
    <name type="scientific">Tetrahymena thermophila (strain SB210)</name>
    <dbReference type="NCBI Taxonomy" id="312017"/>
    <lineage>
        <taxon>Eukaryota</taxon>
        <taxon>Sar</taxon>
        <taxon>Alveolata</taxon>
        <taxon>Ciliophora</taxon>
        <taxon>Intramacronucleata</taxon>
        <taxon>Oligohymenophorea</taxon>
        <taxon>Hymenostomatida</taxon>
        <taxon>Tetrahymenina</taxon>
        <taxon>Tetrahymenidae</taxon>
        <taxon>Tetrahymena</taxon>
    </lineage>
</organism>
<evidence type="ECO:0000256" key="1">
    <source>
        <dbReference type="ARBA" id="ARBA00010394"/>
    </source>
</evidence>
<keyword evidence="2" id="KW-0813">Transport</keyword>
<evidence type="ECO:0000313" key="5">
    <source>
        <dbReference type="EMBL" id="EAR94407.2"/>
    </source>
</evidence>
<dbReference type="Proteomes" id="UP000009168">
    <property type="component" value="Unassembled WGS sequence"/>
</dbReference>
<keyword evidence="4" id="KW-0175">Coiled coil</keyword>
<evidence type="ECO:0000256" key="3">
    <source>
        <dbReference type="ARBA" id="ARBA00022927"/>
    </source>
</evidence>
<dbReference type="PANTHER" id="PTHR23316">
    <property type="entry name" value="IMPORTIN ALPHA"/>
    <property type="match status" value="1"/>
</dbReference>
<dbReference type="GO" id="GO:0015031">
    <property type="term" value="P:protein transport"/>
    <property type="evidence" value="ECO:0007669"/>
    <property type="project" value="UniProtKB-KW"/>
</dbReference>
<gene>
    <name evidence="5" type="ORF">TTHERM_00048830</name>
</gene>
<feature type="coiled-coil region" evidence="4">
    <location>
        <begin position="74"/>
        <end position="123"/>
    </location>
</feature>
<dbReference type="SUPFAM" id="SSF48371">
    <property type="entry name" value="ARM repeat"/>
    <property type="match status" value="1"/>
</dbReference>
<dbReference type="EMBL" id="GG662712">
    <property type="protein sequence ID" value="EAR94407.2"/>
    <property type="molecule type" value="Genomic_DNA"/>
</dbReference>
<dbReference type="STRING" id="312017.Q23DA7"/>
<accession>Q23DA7</accession>
<proteinExistence type="inferred from homology"/>
<dbReference type="KEGG" id="tet:TTHERM_00048830"/>
<dbReference type="InterPro" id="IPR016024">
    <property type="entry name" value="ARM-type_fold"/>
</dbReference>
<evidence type="ECO:0000256" key="2">
    <source>
        <dbReference type="ARBA" id="ARBA00022448"/>
    </source>
</evidence>
<evidence type="ECO:0000313" key="6">
    <source>
        <dbReference type="Proteomes" id="UP000009168"/>
    </source>
</evidence>
<dbReference type="AlphaFoldDB" id="Q23DA7"/>
<reference evidence="6" key="1">
    <citation type="journal article" date="2006" name="PLoS Biol.">
        <title>Macronuclear genome sequence of the ciliate Tetrahymena thermophila, a model eukaryote.</title>
        <authorList>
            <person name="Eisen J.A."/>
            <person name="Coyne R.S."/>
            <person name="Wu M."/>
            <person name="Wu D."/>
            <person name="Thiagarajan M."/>
            <person name="Wortman J.R."/>
            <person name="Badger J.H."/>
            <person name="Ren Q."/>
            <person name="Amedeo P."/>
            <person name="Jones K.M."/>
            <person name="Tallon L.J."/>
            <person name="Delcher A.L."/>
            <person name="Salzberg S.L."/>
            <person name="Silva J.C."/>
            <person name="Haas B.J."/>
            <person name="Majoros W.H."/>
            <person name="Farzad M."/>
            <person name="Carlton J.M."/>
            <person name="Smith R.K. Jr."/>
            <person name="Garg J."/>
            <person name="Pearlman R.E."/>
            <person name="Karrer K.M."/>
            <person name="Sun L."/>
            <person name="Manning G."/>
            <person name="Elde N.C."/>
            <person name="Turkewitz A.P."/>
            <person name="Asai D.J."/>
            <person name="Wilkes D.E."/>
            <person name="Wang Y."/>
            <person name="Cai H."/>
            <person name="Collins K."/>
            <person name="Stewart B.A."/>
            <person name="Lee S.R."/>
            <person name="Wilamowska K."/>
            <person name="Weinberg Z."/>
            <person name="Ruzzo W.L."/>
            <person name="Wloga D."/>
            <person name="Gaertig J."/>
            <person name="Frankel J."/>
            <person name="Tsao C.-C."/>
            <person name="Gorovsky M.A."/>
            <person name="Keeling P.J."/>
            <person name="Waller R.F."/>
            <person name="Patron N.J."/>
            <person name="Cherry J.M."/>
            <person name="Stover N.A."/>
            <person name="Krieger C.J."/>
            <person name="del Toro C."/>
            <person name="Ryder H.F."/>
            <person name="Williamson S.C."/>
            <person name="Barbeau R.A."/>
            <person name="Hamilton E.P."/>
            <person name="Orias E."/>
        </authorList>
    </citation>
    <scope>NUCLEOTIDE SEQUENCE [LARGE SCALE GENOMIC DNA]</scope>
    <source>
        <strain evidence="6">SB210</strain>
    </source>
</reference>
<evidence type="ECO:0000256" key="4">
    <source>
        <dbReference type="SAM" id="Coils"/>
    </source>
</evidence>
<keyword evidence="3" id="KW-0653">Protein transport</keyword>
<name>Q23DA7_TETTS</name>
<keyword evidence="6" id="KW-1185">Reference proteome</keyword>
<dbReference type="Gene3D" id="1.25.10.10">
    <property type="entry name" value="Leucine-rich Repeat Variant"/>
    <property type="match status" value="1"/>
</dbReference>
<dbReference type="GeneID" id="7839756"/>
<dbReference type="InParanoid" id="Q23DA7"/>
<dbReference type="RefSeq" id="XP_001014779.2">
    <property type="nucleotide sequence ID" value="XM_001014779.3"/>
</dbReference>
<protein>
    <submittedName>
        <fullName evidence="5">Importin subunit alpha, putative</fullName>
    </submittedName>
</protein>